<keyword evidence="5" id="KW-0297">G-protein coupled receptor</keyword>
<dbReference type="OrthoDB" id="10037617at2759"/>
<comment type="subcellular location">
    <subcellularLocation>
        <location evidence="1">Membrane</location>
        <topology evidence="1">Multi-pass membrane protein</topology>
    </subcellularLocation>
</comment>
<dbReference type="InterPro" id="IPR000276">
    <property type="entry name" value="GPCR_Rhodpsn"/>
</dbReference>
<keyword evidence="6 10" id="KW-0472">Membrane</keyword>
<keyword evidence="3 10" id="KW-0812">Transmembrane</keyword>
<dbReference type="Proteomes" id="UP000792457">
    <property type="component" value="Unassembled WGS sequence"/>
</dbReference>
<dbReference type="InterPro" id="IPR017452">
    <property type="entry name" value="GPCR_Rhodpsn_7TM"/>
</dbReference>
<reference evidence="12" key="2">
    <citation type="submission" date="2017-10" db="EMBL/GenBank/DDBJ databases">
        <title>Ladona fulva Genome sequencing and assembly.</title>
        <authorList>
            <person name="Murali S."/>
            <person name="Richards S."/>
            <person name="Bandaranaike D."/>
            <person name="Bellair M."/>
            <person name="Blankenburg K."/>
            <person name="Chao H."/>
            <person name="Dinh H."/>
            <person name="Doddapaneni H."/>
            <person name="Dugan-Rocha S."/>
            <person name="Elkadiri S."/>
            <person name="Gnanaolivu R."/>
            <person name="Hernandez B."/>
            <person name="Skinner E."/>
            <person name="Javaid M."/>
            <person name="Lee S."/>
            <person name="Li M."/>
            <person name="Ming W."/>
            <person name="Munidasa M."/>
            <person name="Muniz J."/>
            <person name="Nguyen L."/>
            <person name="Hughes D."/>
            <person name="Osuji N."/>
            <person name="Pu L.-L."/>
            <person name="Puazo M."/>
            <person name="Qu C."/>
            <person name="Quiroz J."/>
            <person name="Raj R."/>
            <person name="Weissenberger G."/>
            <person name="Xin Y."/>
            <person name="Zou X."/>
            <person name="Han Y."/>
            <person name="Worley K."/>
            <person name="Muzny D."/>
            <person name="Gibbs R."/>
        </authorList>
    </citation>
    <scope>NUCLEOTIDE SEQUENCE</scope>
    <source>
        <strain evidence="12">Sampled in the wild</strain>
    </source>
</reference>
<dbReference type="PROSITE" id="PS50262">
    <property type="entry name" value="G_PROTEIN_RECEP_F1_2"/>
    <property type="match status" value="1"/>
</dbReference>
<evidence type="ECO:0000256" key="9">
    <source>
        <dbReference type="SAM" id="MobiDB-lite"/>
    </source>
</evidence>
<proteinExistence type="inferred from homology"/>
<feature type="compositionally biased region" description="Basic residues" evidence="9">
    <location>
        <begin position="100"/>
        <end position="112"/>
    </location>
</feature>
<evidence type="ECO:0000256" key="10">
    <source>
        <dbReference type="SAM" id="Phobius"/>
    </source>
</evidence>
<gene>
    <name evidence="12" type="ORF">J437_LFUL010103</name>
</gene>
<evidence type="ECO:0000256" key="5">
    <source>
        <dbReference type="ARBA" id="ARBA00023040"/>
    </source>
</evidence>
<reference evidence="12" key="1">
    <citation type="submission" date="2013-04" db="EMBL/GenBank/DDBJ databases">
        <authorList>
            <person name="Qu J."/>
            <person name="Murali S.C."/>
            <person name="Bandaranaike D."/>
            <person name="Bellair M."/>
            <person name="Blankenburg K."/>
            <person name="Chao H."/>
            <person name="Dinh H."/>
            <person name="Doddapaneni H."/>
            <person name="Downs B."/>
            <person name="Dugan-Rocha S."/>
            <person name="Elkadiri S."/>
            <person name="Gnanaolivu R.D."/>
            <person name="Hernandez B."/>
            <person name="Javaid M."/>
            <person name="Jayaseelan J.C."/>
            <person name="Lee S."/>
            <person name="Li M."/>
            <person name="Ming W."/>
            <person name="Munidasa M."/>
            <person name="Muniz J."/>
            <person name="Nguyen L."/>
            <person name="Ongeri F."/>
            <person name="Osuji N."/>
            <person name="Pu L.-L."/>
            <person name="Puazo M."/>
            <person name="Qu C."/>
            <person name="Quiroz J."/>
            <person name="Raj R."/>
            <person name="Weissenberger G."/>
            <person name="Xin Y."/>
            <person name="Zou X."/>
            <person name="Han Y."/>
            <person name="Richards S."/>
            <person name="Worley K."/>
            <person name="Muzny D."/>
            <person name="Gibbs R."/>
        </authorList>
    </citation>
    <scope>NUCLEOTIDE SEQUENCE</scope>
    <source>
        <strain evidence="12">Sampled in the wild</strain>
    </source>
</reference>
<dbReference type="AlphaFoldDB" id="A0A8K0KCC2"/>
<evidence type="ECO:0000256" key="2">
    <source>
        <dbReference type="ARBA" id="ARBA00010663"/>
    </source>
</evidence>
<comment type="similarity">
    <text evidence="2">Belongs to the G-protein coupled receptor 1 family.</text>
</comment>
<dbReference type="SUPFAM" id="SSF81321">
    <property type="entry name" value="Family A G protein-coupled receptor-like"/>
    <property type="match status" value="1"/>
</dbReference>
<evidence type="ECO:0000313" key="13">
    <source>
        <dbReference type="Proteomes" id="UP000792457"/>
    </source>
</evidence>
<comment type="caution">
    <text evidence="12">The sequence shown here is derived from an EMBL/GenBank/DDBJ whole genome shotgun (WGS) entry which is preliminary data.</text>
</comment>
<dbReference type="PRINTS" id="PR00237">
    <property type="entry name" value="GPCRRHODOPSN"/>
</dbReference>
<dbReference type="GO" id="GO:0008188">
    <property type="term" value="F:neuropeptide receptor activity"/>
    <property type="evidence" value="ECO:0007669"/>
    <property type="project" value="TreeGrafter"/>
</dbReference>
<dbReference type="GO" id="GO:0005886">
    <property type="term" value="C:plasma membrane"/>
    <property type="evidence" value="ECO:0007669"/>
    <property type="project" value="TreeGrafter"/>
</dbReference>
<evidence type="ECO:0000256" key="6">
    <source>
        <dbReference type="ARBA" id="ARBA00023136"/>
    </source>
</evidence>
<evidence type="ECO:0000256" key="7">
    <source>
        <dbReference type="ARBA" id="ARBA00023170"/>
    </source>
</evidence>
<dbReference type="EMBL" id="KZ308532">
    <property type="protein sequence ID" value="KAG8231105.1"/>
    <property type="molecule type" value="Genomic_DNA"/>
</dbReference>
<evidence type="ECO:0000313" key="12">
    <source>
        <dbReference type="EMBL" id="KAG8231105.1"/>
    </source>
</evidence>
<dbReference type="Gene3D" id="1.20.1070.10">
    <property type="entry name" value="Rhodopsin 7-helix transmembrane proteins"/>
    <property type="match status" value="1"/>
</dbReference>
<keyword evidence="13" id="KW-1185">Reference proteome</keyword>
<keyword evidence="4 10" id="KW-1133">Transmembrane helix</keyword>
<feature type="region of interest" description="Disordered" evidence="9">
    <location>
        <begin position="79"/>
        <end position="112"/>
    </location>
</feature>
<dbReference type="Pfam" id="PF00001">
    <property type="entry name" value="7tm_1"/>
    <property type="match status" value="1"/>
</dbReference>
<organism evidence="12 13">
    <name type="scientific">Ladona fulva</name>
    <name type="common">Scarce chaser dragonfly</name>
    <name type="synonym">Libellula fulva</name>
    <dbReference type="NCBI Taxonomy" id="123851"/>
    <lineage>
        <taxon>Eukaryota</taxon>
        <taxon>Metazoa</taxon>
        <taxon>Ecdysozoa</taxon>
        <taxon>Arthropoda</taxon>
        <taxon>Hexapoda</taxon>
        <taxon>Insecta</taxon>
        <taxon>Pterygota</taxon>
        <taxon>Palaeoptera</taxon>
        <taxon>Odonata</taxon>
        <taxon>Epiprocta</taxon>
        <taxon>Anisoptera</taxon>
        <taxon>Libelluloidea</taxon>
        <taxon>Libellulidae</taxon>
        <taxon>Ladona</taxon>
    </lineage>
</organism>
<dbReference type="PANTHER" id="PTHR24238">
    <property type="entry name" value="G-PROTEIN COUPLED RECEPTOR"/>
    <property type="match status" value="1"/>
</dbReference>
<evidence type="ECO:0000256" key="3">
    <source>
        <dbReference type="ARBA" id="ARBA00022692"/>
    </source>
</evidence>
<keyword evidence="7" id="KW-0675">Receptor</keyword>
<evidence type="ECO:0000256" key="8">
    <source>
        <dbReference type="ARBA" id="ARBA00023224"/>
    </source>
</evidence>
<sequence>MLFVVVLEFFVCWTPLHVLNTVYLFNPDAVYSTVGATGVSLVQLLAYAASCTNPITYCFMNRRFRAAFRRVFDCCSSRRAGEGGGPGGATSGNTGFGAVVRRRRRRRRRGRQRRELWRWHSGGMLARNAEFSTALGTELGVASEDASAAESAIEHGMCRHSGCNKSGELNVSCM</sequence>
<name>A0A8K0KCC2_LADFU</name>
<accession>A0A8K0KCC2</accession>
<feature type="transmembrane region" description="Helical" evidence="10">
    <location>
        <begin position="42"/>
        <end position="60"/>
    </location>
</feature>
<protein>
    <recommendedName>
        <fullName evidence="11">G-protein coupled receptors family 1 profile domain-containing protein</fullName>
    </recommendedName>
</protein>
<dbReference type="PANTHER" id="PTHR24238:SF46">
    <property type="entry name" value="GASTRIN_CHOLECYSTOKININ TYPE B RECEPTOR"/>
    <property type="match status" value="1"/>
</dbReference>
<evidence type="ECO:0000256" key="4">
    <source>
        <dbReference type="ARBA" id="ARBA00022989"/>
    </source>
</evidence>
<evidence type="ECO:0000256" key="1">
    <source>
        <dbReference type="ARBA" id="ARBA00004141"/>
    </source>
</evidence>
<evidence type="ECO:0000259" key="11">
    <source>
        <dbReference type="PROSITE" id="PS50262"/>
    </source>
</evidence>
<feature type="domain" description="G-protein coupled receptors family 1 profile" evidence="11">
    <location>
        <begin position="1"/>
        <end position="57"/>
    </location>
</feature>
<keyword evidence="8" id="KW-0807">Transducer</keyword>